<dbReference type="AlphaFoldDB" id="A0AA38SPQ9"/>
<dbReference type="Proteomes" id="UP001172457">
    <property type="component" value="Chromosome 5"/>
</dbReference>
<dbReference type="PANTHER" id="PTHR11439">
    <property type="entry name" value="GAG-POL-RELATED RETROTRANSPOSON"/>
    <property type="match status" value="1"/>
</dbReference>
<organism evidence="1 2">
    <name type="scientific">Centaurea solstitialis</name>
    <name type="common">yellow star-thistle</name>
    <dbReference type="NCBI Taxonomy" id="347529"/>
    <lineage>
        <taxon>Eukaryota</taxon>
        <taxon>Viridiplantae</taxon>
        <taxon>Streptophyta</taxon>
        <taxon>Embryophyta</taxon>
        <taxon>Tracheophyta</taxon>
        <taxon>Spermatophyta</taxon>
        <taxon>Magnoliopsida</taxon>
        <taxon>eudicotyledons</taxon>
        <taxon>Gunneridae</taxon>
        <taxon>Pentapetalae</taxon>
        <taxon>asterids</taxon>
        <taxon>campanulids</taxon>
        <taxon>Asterales</taxon>
        <taxon>Asteraceae</taxon>
        <taxon>Carduoideae</taxon>
        <taxon>Cardueae</taxon>
        <taxon>Centaureinae</taxon>
        <taxon>Centaurea</taxon>
    </lineage>
</organism>
<name>A0AA38SPQ9_9ASTR</name>
<dbReference type="EMBL" id="JARYMX010000005">
    <property type="protein sequence ID" value="KAJ9546600.1"/>
    <property type="molecule type" value="Genomic_DNA"/>
</dbReference>
<accession>A0AA38SPQ9</accession>
<dbReference type="PANTHER" id="PTHR11439:SF495">
    <property type="entry name" value="REVERSE TRANSCRIPTASE, RNA-DEPENDENT DNA POLYMERASE-RELATED"/>
    <property type="match status" value="1"/>
</dbReference>
<sequence length="107" mass="11868">MRTPMATGLKLHKDLSGQSVESKLYRVDRKRIYGSCQFLAGKLVSWSSKKQNCVSTSNVEAEYVAATSCCLQALLMQTQLHDYGYTLDKIPILCDSKSAIAIYANLV</sequence>
<gene>
    <name evidence="1" type="ORF">OSB04_019143</name>
</gene>
<keyword evidence="2" id="KW-1185">Reference proteome</keyword>
<protein>
    <submittedName>
        <fullName evidence="1">Uncharacterized protein</fullName>
    </submittedName>
</protein>
<dbReference type="CDD" id="cd09272">
    <property type="entry name" value="RNase_HI_RT_Ty1"/>
    <property type="match status" value="1"/>
</dbReference>
<evidence type="ECO:0000313" key="2">
    <source>
        <dbReference type="Proteomes" id="UP001172457"/>
    </source>
</evidence>
<reference evidence="1" key="1">
    <citation type="submission" date="2023-03" db="EMBL/GenBank/DDBJ databases">
        <title>Chromosome-scale reference genome and RAD-based genetic map of yellow starthistle (Centaurea solstitialis) reveal putative structural variation and QTLs associated with invader traits.</title>
        <authorList>
            <person name="Reatini B."/>
            <person name="Cang F.A."/>
            <person name="Jiang Q."/>
            <person name="Mckibben M.T.W."/>
            <person name="Barker M.S."/>
            <person name="Rieseberg L.H."/>
            <person name="Dlugosch K.M."/>
        </authorList>
    </citation>
    <scope>NUCLEOTIDE SEQUENCE</scope>
    <source>
        <strain evidence="1">CAN-66</strain>
        <tissue evidence="1">Leaf</tissue>
    </source>
</reference>
<evidence type="ECO:0000313" key="1">
    <source>
        <dbReference type="EMBL" id="KAJ9546600.1"/>
    </source>
</evidence>
<comment type="caution">
    <text evidence="1">The sequence shown here is derived from an EMBL/GenBank/DDBJ whole genome shotgun (WGS) entry which is preliminary data.</text>
</comment>
<proteinExistence type="predicted"/>